<accession>A0A0A3XH10</accession>
<gene>
    <name evidence="1" type="ORF">MA20_44125</name>
</gene>
<proteinExistence type="predicted"/>
<organism evidence="1 2">
    <name type="scientific">Bradyrhizobium japonicum</name>
    <dbReference type="NCBI Taxonomy" id="375"/>
    <lineage>
        <taxon>Bacteria</taxon>
        <taxon>Pseudomonadati</taxon>
        <taxon>Pseudomonadota</taxon>
        <taxon>Alphaproteobacteria</taxon>
        <taxon>Hyphomicrobiales</taxon>
        <taxon>Nitrobacteraceae</taxon>
        <taxon>Bradyrhizobium</taxon>
    </lineage>
</organism>
<dbReference type="AlphaFoldDB" id="A0A0A3XH10"/>
<evidence type="ECO:0000313" key="1">
    <source>
        <dbReference type="EMBL" id="KGT73575.1"/>
    </source>
</evidence>
<sequence>MQKLTNSRQDEIDRTQFGFMGQAVQDHELYFGRLQCSPDGLSVPERGRVFPANDPKCRAKKTPRIDIFPIQHRREPSHLRAGATTLKISPLGGRQRFDIETAFLLSLENWRPSIADTGNGGAKFTDGA</sequence>
<reference evidence="1 2" key="1">
    <citation type="submission" date="2014-09" db="EMBL/GenBank/DDBJ databases">
        <title>Draft genome of Bradyrhizobium japonicum Is-34.</title>
        <authorList>
            <person name="Tsurumaru H."/>
            <person name="Yamakawa T."/>
            <person name="Hashimoto S."/>
            <person name="Okizaki K."/>
            <person name="Kanesaki Y."/>
            <person name="Yoshikawa H."/>
            <person name="Yajima S."/>
        </authorList>
    </citation>
    <scope>NUCLEOTIDE SEQUENCE [LARGE SCALE GENOMIC DNA]</scope>
    <source>
        <strain evidence="1 2">Is-34</strain>
    </source>
</reference>
<protein>
    <submittedName>
        <fullName evidence="1">Uncharacterized protein</fullName>
    </submittedName>
</protein>
<dbReference type="Proteomes" id="UP000030377">
    <property type="component" value="Unassembled WGS sequence"/>
</dbReference>
<name>A0A0A3XH10_BRAJP</name>
<dbReference type="EMBL" id="JRPN01000045">
    <property type="protein sequence ID" value="KGT73575.1"/>
    <property type="molecule type" value="Genomic_DNA"/>
</dbReference>
<dbReference type="STRING" id="375.BKD09_RS01870"/>
<evidence type="ECO:0000313" key="2">
    <source>
        <dbReference type="Proteomes" id="UP000030377"/>
    </source>
</evidence>
<comment type="caution">
    <text evidence="1">The sequence shown here is derived from an EMBL/GenBank/DDBJ whole genome shotgun (WGS) entry which is preliminary data.</text>
</comment>